<evidence type="ECO:0000256" key="4">
    <source>
        <dbReference type="ARBA" id="ARBA00022679"/>
    </source>
</evidence>
<evidence type="ECO:0000313" key="12">
    <source>
        <dbReference type="EMBL" id="NFA61097.1"/>
    </source>
</evidence>
<comment type="catalytic activity">
    <reaction evidence="9">
        <text>adenosine + phosphate = alpha-D-ribose 1-phosphate + adenine</text>
        <dbReference type="Rhea" id="RHEA:27642"/>
        <dbReference type="ChEBI" id="CHEBI:16335"/>
        <dbReference type="ChEBI" id="CHEBI:16708"/>
        <dbReference type="ChEBI" id="CHEBI:43474"/>
        <dbReference type="ChEBI" id="CHEBI:57720"/>
        <dbReference type="EC" id="2.4.2.1"/>
    </reaction>
    <physiologicalReaction direction="left-to-right" evidence="9">
        <dbReference type="Rhea" id="RHEA:27643"/>
    </physiologicalReaction>
</comment>
<dbReference type="AlphaFoldDB" id="A0A6M0T013"/>
<protein>
    <recommendedName>
        <fullName evidence="11">Purine nucleoside phosphorylase</fullName>
    </recommendedName>
</protein>
<dbReference type="InterPro" id="IPR038371">
    <property type="entry name" value="Cu_polyphenol_OxRdtase_sf"/>
</dbReference>
<reference evidence="12 13" key="1">
    <citation type="submission" date="2019-02" db="EMBL/GenBank/DDBJ databases">
        <title>Genome sequencing of Clostridium botulinum clinical isolates.</title>
        <authorList>
            <person name="Brunt J."/>
            <person name="Van Vliet A.H.M."/>
            <person name="Stringer S.C."/>
            <person name="Grant K.A."/>
            <person name="Carter A.C."/>
            <person name="Peck M.W."/>
        </authorList>
    </citation>
    <scope>NUCLEOTIDE SEQUENCE [LARGE SCALE GENOMIC DNA]</scope>
    <source>
        <strain evidence="12 13">R1125/03</strain>
    </source>
</reference>
<keyword evidence="6" id="KW-0378">Hydrolase</keyword>
<evidence type="ECO:0000256" key="5">
    <source>
        <dbReference type="ARBA" id="ARBA00022723"/>
    </source>
</evidence>
<evidence type="ECO:0000256" key="10">
    <source>
        <dbReference type="ARBA" id="ARBA00049893"/>
    </source>
</evidence>
<name>A0A6M0T013_CLOBO</name>
<organism evidence="12 13">
    <name type="scientific">Clostridium botulinum</name>
    <dbReference type="NCBI Taxonomy" id="1491"/>
    <lineage>
        <taxon>Bacteria</taxon>
        <taxon>Bacillati</taxon>
        <taxon>Bacillota</taxon>
        <taxon>Clostridia</taxon>
        <taxon>Eubacteriales</taxon>
        <taxon>Clostridiaceae</taxon>
        <taxon>Clostridium</taxon>
    </lineage>
</organism>
<evidence type="ECO:0000256" key="8">
    <source>
        <dbReference type="ARBA" id="ARBA00047989"/>
    </source>
</evidence>
<evidence type="ECO:0000256" key="1">
    <source>
        <dbReference type="ARBA" id="ARBA00000553"/>
    </source>
</evidence>
<keyword evidence="7" id="KW-0862">Zinc</keyword>
<dbReference type="CDD" id="cd16833">
    <property type="entry name" value="YfiH"/>
    <property type="match status" value="1"/>
</dbReference>
<keyword evidence="5" id="KW-0479">Metal-binding</keyword>
<dbReference type="InterPro" id="IPR011324">
    <property type="entry name" value="Cytotoxic_necrot_fac-like_cat"/>
</dbReference>
<comment type="catalytic activity">
    <reaction evidence="10">
        <text>S-methyl-5'-thioadenosine + phosphate = 5-(methylsulfanyl)-alpha-D-ribose 1-phosphate + adenine</text>
        <dbReference type="Rhea" id="RHEA:11852"/>
        <dbReference type="ChEBI" id="CHEBI:16708"/>
        <dbReference type="ChEBI" id="CHEBI:17509"/>
        <dbReference type="ChEBI" id="CHEBI:43474"/>
        <dbReference type="ChEBI" id="CHEBI:58533"/>
        <dbReference type="EC" id="2.4.2.28"/>
    </reaction>
    <physiologicalReaction direction="left-to-right" evidence="10">
        <dbReference type="Rhea" id="RHEA:11853"/>
    </physiologicalReaction>
</comment>
<comment type="function">
    <text evidence="2">Purine nucleoside enzyme that catalyzes the phosphorolysis of adenosine and inosine nucleosides, yielding D-ribose 1-phosphate and the respective free bases, adenine and hypoxanthine. Also catalyzes the phosphorolysis of S-methyl-5'-thioadenosine into adenine and S-methyl-5-thio-alpha-D-ribose 1-phosphate. Also has adenosine deaminase activity.</text>
</comment>
<dbReference type="NCBIfam" id="TIGR00726">
    <property type="entry name" value="peptidoglycan editing factor PgeF"/>
    <property type="match status" value="1"/>
</dbReference>
<dbReference type="GO" id="GO:0017061">
    <property type="term" value="F:S-methyl-5-thioadenosine phosphorylase activity"/>
    <property type="evidence" value="ECO:0007669"/>
    <property type="project" value="UniProtKB-EC"/>
</dbReference>
<dbReference type="Gene3D" id="3.60.140.10">
    <property type="entry name" value="CNF1/YfiH-like putative cysteine hydrolases"/>
    <property type="match status" value="1"/>
</dbReference>
<evidence type="ECO:0000256" key="7">
    <source>
        <dbReference type="ARBA" id="ARBA00022833"/>
    </source>
</evidence>
<evidence type="ECO:0000256" key="11">
    <source>
        <dbReference type="RuleBase" id="RU361274"/>
    </source>
</evidence>
<dbReference type="Pfam" id="PF02578">
    <property type="entry name" value="Cu-oxidase_4"/>
    <property type="match status" value="1"/>
</dbReference>
<dbReference type="GO" id="GO:0016787">
    <property type="term" value="F:hydrolase activity"/>
    <property type="evidence" value="ECO:0007669"/>
    <property type="project" value="UniProtKB-KW"/>
</dbReference>
<dbReference type="PANTHER" id="PTHR30616">
    <property type="entry name" value="UNCHARACTERIZED PROTEIN YFIH"/>
    <property type="match status" value="1"/>
</dbReference>
<evidence type="ECO:0000256" key="3">
    <source>
        <dbReference type="ARBA" id="ARBA00007353"/>
    </source>
</evidence>
<evidence type="ECO:0000313" key="13">
    <source>
        <dbReference type="Proteomes" id="UP000473089"/>
    </source>
</evidence>
<accession>A0A6M0T013</accession>
<comment type="caution">
    <text evidence="12">The sequence shown here is derived from an EMBL/GenBank/DDBJ whole genome shotgun (WGS) entry which is preliminary data.</text>
</comment>
<dbReference type="EMBL" id="SGJP01000025">
    <property type="protein sequence ID" value="NFA61097.1"/>
    <property type="molecule type" value="Genomic_DNA"/>
</dbReference>
<comment type="catalytic activity">
    <reaction evidence="8">
        <text>adenosine + H2O + H(+) = inosine + NH4(+)</text>
        <dbReference type="Rhea" id="RHEA:24408"/>
        <dbReference type="ChEBI" id="CHEBI:15377"/>
        <dbReference type="ChEBI" id="CHEBI:15378"/>
        <dbReference type="ChEBI" id="CHEBI:16335"/>
        <dbReference type="ChEBI" id="CHEBI:17596"/>
        <dbReference type="ChEBI" id="CHEBI:28938"/>
        <dbReference type="EC" id="3.5.4.4"/>
    </reaction>
    <physiologicalReaction direction="left-to-right" evidence="8">
        <dbReference type="Rhea" id="RHEA:24409"/>
    </physiologicalReaction>
</comment>
<evidence type="ECO:0000256" key="6">
    <source>
        <dbReference type="ARBA" id="ARBA00022801"/>
    </source>
</evidence>
<keyword evidence="4" id="KW-0808">Transferase</keyword>
<gene>
    <name evidence="12" type="primary">pgeF</name>
    <name evidence="12" type="ORF">EXM42_12030</name>
</gene>
<dbReference type="Proteomes" id="UP000473089">
    <property type="component" value="Unassembled WGS sequence"/>
</dbReference>
<dbReference type="InterPro" id="IPR003730">
    <property type="entry name" value="Cu_polyphenol_OxRdtase"/>
</dbReference>
<dbReference type="SUPFAM" id="SSF64438">
    <property type="entry name" value="CNF1/YfiH-like putative cysteine hydrolases"/>
    <property type="match status" value="1"/>
</dbReference>
<comment type="similarity">
    <text evidence="3 11">Belongs to the purine nucleoside phosphorylase YfiH/LACC1 family.</text>
</comment>
<dbReference type="PANTHER" id="PTHR30616:SF2">
    <property type="entry name" value="PURINE NUCLEOSIDE PHOSPHORYLASE LACC1"/>
    <property type="match status" value="1"/>
</dbReference>
<proteinExistence type="inferred from homology"/>
<sequence>MNFEKINVGSYIFLKLQFKNANFIFSTGENNLNLNRNIEEGKENLNNIKKWFSLQEVFYLNQVHSSIVRNFNDEDKDGDAIVTNEFNKAVGIFTADCVPILLYDKENDAVAAVHSGWRGTYEKIVINTIKKMKENYGTNPENVIASIGPHIKECCYEVSWDLINKFKEEKIYSDYNISHKRNLNMEKCILAQLSYTGVKSENIIRADLCTMCSSDTKFYSYRKEGNIGRQFSFIYLS</sequence>
<dbReference type="GO" id="GO:0005507">
    <property type="term" value="F:copper ion binding"/>
    <property type="evidence" value="ECO:0007669"/>
    <property type="project" value="TreeGrafter"/>
</dbReference>
<comment type="catalytic activity">
    <reaction evidence="1">
        <text>inosine + phosphate = alpha-D-ribose 1-phosphate + hypoxanthine</text>
        <dbReference type="Rhea" id="RHEA:27646"/>
        <dbReference type="ChEBI" id="CHEBI:17368"/>
        <dbReference type="ChEBI" id="CHEBI:17596"/>
        <dbReference type="ChEBI" id="CHEBI:43474"/>
        <dbReference type="ChEBI" id="CHEBI:57720"/>
        <dbReference type="EC" id="2.4.2.1"/>
    </reaction>
    <physiologicalReaction direction="left-to-right" evidence="1">
        <dbReference type="Rhea" id="RHEA:27647"/>
    </physiologicalReaction>
</comment>
<evidence type="ECO:0000256" key="2">
    <source>
        <dbReference type="ARBA" id="ARBA00003215"/>
    </source>
</evidence>
<evidence type="ECO:0000256" key="9">
    <source>
        <dbReference type="ARBA" id="ARBA00048968"/>
    </source>
</evidence>